<feature type="domain" description="Chalcone/stilbene synthase C-terminal" evidence="3">
    <location>
        <begin position="234"/>
        <end position="315"/>
    </location>
</feature>
<comment type="similarity">
    <text evidence="1">Belongs to the thiolase-like superfamily. Chalcone/stilbene synthases family.</text>
</comment>
<sequence length="341" mass="36959">MILQSIASSFPESSYSQSACLEGMEQADFWPCLDGRSRVLLSKVLGGDSGIDKRHFALDRLEDAWSRDAQELNEAYEKDAPRVASGAVRKALEKAGVKVEEVDALFVCSCTGFLCPGVSSHLAEQLGMRADVLLQDMTGLGCGAAVPMLRVASGFLAQNPDAIVVTVAVEICSAAFYVEDDFGVLISTCLFGDGASAGVWKGVGAGLSVGAFESIHMPEEREMIRFTNAQGKLRNQLDRKVPELAGKAVEALYQKRELLEPTHWVTHGGGRDVIEQLEEVLPIKENTLARRVMREYGNLSSPSVLVALEILLDEDPEADRIWMCSFGAGFSAHSCELIRVS</sequence>
<accession>A0ABW4Z627</accession>
<dbReference type="InterPro" id="IPR016039">
    <property type="entry name" value="Thiolase-like"/>
</dbReference>
<evidence type="ECO:0000256" key="2">
    <source>
        <dbReference type="ARBA" id="ARBA00022679"/>
    </source>
</evidence>
<comment type="caution">
    <text evidence="5">The sequence shown here is derived from an EMBL/GenBank/DDBJ whole genome shotgun (WGS) entry which is preliminary data.</text>
</comment>
<dbReference type="SUPFAM" id="SSF53901">
    <property type="entry name" value="Thiolase-like"/>
    <property type="match status" value="2"/>
</dbReference>
<evidence type="ECO:0000313" key="5">
    <source>
        <dbReference type="EMBL" id="MFD2157438.1"/>
    </source>
</evidence>
<evidence type="ECO:0000259" key="3">
    <source>
        <dbReference type="Pfam" id="PF02797"/>
    </source>
</evidence>
<dbReference type="PANTHER" id="PTHR11877:SF46">
    <property type="entry name" value="TYPE III POLYKETIDE SYNTHASE A"/>
    <property type="match status" value="1"/>
</dbReference>
<evidence type="ECO:0000256" key="1">
    <source>
        <dbReference type="ARBA" id="ARBA00005531"/>
    </source>
</evidence>
<evidence type="ECO:0000259" key="4">
    <source>
        <dbReference type="Pfam" id="PF08392"/>
    </source>
</evidence>
<dbReference type="Pfam" id="PF08392">
    <property type="entry name" value="FAE1_CUT1_RppA"/>
    <property type="match status" value="1"/>
</dbReference>
<keyword evidence="2" id="KW-0808">Transferase</keyword>
<protein>
    <submittedName>
        <fullName evidence="5">Type III polyketide synthase</fullName>
    </submittedName>
</protein>
<dbReference type="PANTHER" id="PTHR11877">
    <property type="entry name" value="HYDROXYMETHYLGLUTARYL-COA SYNTHASE"/>
    <property type="match status" value="1"/>
</dbReference>
<keyword evidence="6" id="KW-1185">Reference proteome</keyword>
<dbReference type="InterPro" id="IPR013601">
    <property type="entry name" value="FAE1_typ3_polyketide_synth"/>
</dbReference>
<evidence type="ECO:0000313" key="6">
    <source>
        <dbReference type="Proteomes" id="UP001597389"/>
    </source>
</evidence>
<dbReference type="RefSeq" id="WP_377177212.1">
    <property type="nucleotide sequence ID" value="NZ_JBHUJB010000005.1"/>
</dbReference>
<dbReference type="Pfam" id="PF02797">
    <property type="entry name" value="Chal_sti_synt_C"/>
    <property type="match status" value="1"/>
</dbReference>
<dbReference type="Proteomes" id="UP001597389">
    <property type="component" value="Unassembled WGS sequence"/>
</dbReference>
<name>A0ABW4Z627_9BACT</name>
<proteinExistence type="inferred from homology"/>
<organism evidence="5 6">
    <name type="scientific">Rubritalea tangerina</name>
    <dbReference type="NCBI Taxonomy" id="430798"/>
    <lineage>
        <taxon>Bacteria</taxon>
        <taxon>Pseudomonadati</taxon>
        <taxon>Verrucomicrobiota</taxon>
        <taxon>Verrucomicrobiia</taxon>
        <taxon>Verrucomicrobiales</taxon>
        <taxon>Rubritaleaceae</taxon>
        <taxon>Rubritalea</taxon>
    </lineage>
</organism>
<feature type="domain" description="FAE" evidence="4">
    <location>
        <begin position="69"/>
        <end position="197"/>
    </location>
</feature>
<dbReference type="InterPro" id="IPR012328">
    <property type="entry name" value="Chalcone/stilbene_synt_C"/>
</dbReference>
<dbReference type="Gene3D" id="3.40.47.10">
    <property type="match status" value="2"/>
</dbReference>
<dbReference type="PIRSF" id="PIRSF000451">
    <property type="entry name" value="PKS_III"/>
    <property type="match status" value="1"/>
</dbReference>
<reference evidence="6" key="1">
    <citation type="journal article" date="2019" name="Int. J. Syst. Evol. Microbiol.">
        <title>The Global Catalogue of Microorganisms (GCM) 10K type strain sequencing project: providing services to taxonomists for standard genome sequencing and annotation.</title>
        <authorList>
            <consortium name="The Broad Institute Genomics Platform"/>
            <consortium name="The Broad Institute Genome Sequencing Center for Infectious Disease"/>
            <person name="Wu L."/>
            <person name="Ma J."/>
        </authorList>
    </citation>
    <scope>NUCLEOTIDE SEQUENCE [LARGE SCALE GENOMIC DNA]</scope>
    <source>
        <strain evidence="6">CCUG 57942</strain>
    </source>
</reference>
<dbReference type="InterPro" id="IPR011141">
    <property type="entry name" value="Polyketide_synthase_type-III"/>
</dbReference>
<gene>
    <name evidence="5" type="ORF">ACFSW8_00840</name>
</gene>
<dbReference type="EMBL" id="JBHUJB010000005">
    <property type="protein sequence ID" value="MFD2157438.1"/>
    <property type="molecule type" value="Genomic_DNA"/>
</dbReference>